<organism evidence="3 4">
    <name type="scientific">Bradyrhizobium canariense</name>
    <dbReference type="NCBI Taxonomy" id="255045"/>
    <lineage>
        <taxon>Bacteria</taxon>
        <taxon>Pseudomonadati</taxon>
        <taxon>Pseudomonadota</taxon>
        <taxon>Alphaproteobacteria</taxon>
        <taxon>Hyphomicrobiales</taxon>
        <taxon>Nitrobacteraceae</taxon>
        <taxon>Bradyrhizobium</taxon>
    </lineage>
</organism>
<dbReference type="CDD" id="cd00431">
    <property type="entry name" value="cysteine_hydrolases"/>
    <property type="match status" value="1"/>
</dbReference>
<dbReference type="InterPro" id="IPR050272">
    <property type="entry name" value="Isochorismatase-like_hydrls"/>
</dbReference>
<name>A0A1H1P1K9_9BRAD</name>
<evidence type="ECO:0000259" key="2">
    <source>
        <dbReference type="Pfam" id="PF00857"/>
    </source>
</evidence>
<dbReference type="InterPro" id="IPR000868">
    <property type="entry name" value="Isochorismatase-like_dom"/>
</dbReference>
<dbReference type="NCBIfam" id="NF008517">
    <property type="entry name" value="PRK11440.1"/>
    <property type="match status" value="1"/>
</dbReference>
<dbReference type="Pfam" id="PF00857">
    <property type="entry name" value="Isochorismatase"/>
    <property type="match status" value="1"/>
</dbReference>
<dbReference type="InterPro" id="IPR036380">
    <property type="entry name" value="Isochorismatase-like_sf"/>
</dbReference>
<accession>A0A1H1P1K9</accession>
<dbReference type="PANTHER" id="PTHR43540:SF7">
    <property type="entry name" value="ISOCHORISMATASE FAMILY PROTEIN YECD"/>
    <property type="match status" value="1"/>
</dbReference>
<dbReference type="AlphaFoldDB" id="A0A1H1P1K9"/>
<dbReference type="PANTHER" id="PTHR43540">
    <property type="entry name" value="PEROXYUREIDOACRYLATE/UREIDOACRYLATE AMIDOHYDROLASE-RELATED"/>
    <property type="match status" value="1"/>
</dbReference>
<proteinExistence type="predicted"/>
<dbReference type="SUPFAM" id="SSF52499">
    <property type="entry name" value="Isochorismatase-like hydrolases"/>
    <property type="match status" value="1"/>
</dbReference>
<sequence length="190" mass="20351">MPEFSPATTALVLIDLQQGIVPMPALAPRSGADAAAAGIKLAQRFRAAGAPVVLVNVAFAADYGDALKPPVDRPMAHPEGGFPANFSDLVEGLYRPGDILVTKHQWGAFYGTDLDVQLRRRGIRTIVLGGIATNIGVESTARQAHEHAYEVVIAEDTTTSFSSEMHAFAINAIFPMLSRVVKSDDIELKR</sequence>
<dbReference type="EMBL" id="LT629750">
    <property type="protein sequence ID" value="SDS04499.1"/>
    <property type="molecule type" value="Genomic_DNA"/>
</dbReference>
<dbReference type="Gene3D" id="3.40.50.850">
    <property type="entry name" value="Isochorismatase-like"/>
    <property type="match status" value="1"/>
</dbReference>
<gene>
    <name evidence="3" type="ORF">SAMN05444158_0825</name>
</gene>
<evidence type="ECO:0000313" key="4">
    <source>
        <dbReference type="Proteomes" id="UP000243904"/>
    </source>
</evidence>
<dbReference type="GO" id="GO:0016787">
    <property type="term" value="F:hydrolase activity"/>
    <property type="evidence" value="ECO:0007669"/>
    <property type="project" value="UniProtKB-KW"/>
</dbReference>
<keyword evidence="4" id="KW-1185">Reference proteome</keyword>
<protein>
    <submittedName>
        <fullName evidence="3">Nicotinamidase-related amidase</fullName>
    </submittedName>
</protein>
<keyword evidence="1" id="KW-0378">Hydrolase</keyword>
<dbReference type="Proteomes" id="UP000243904">
    <property type="component" value="Chromosome I"/>
</dbReference>
<dbReference type="RefSeq" id="WP_146686386.1">
    <property type="nucleotide sequence ID" value="NZ_LT629750.1"/>
</dbReference>
<evidence type="ECO:0000256" key="1">
    <source>
        <dbReference type="ARBA" id="ARBA00022801"/>
    </source>
</evidence>
<reference evidence="4" key="1">
    <citation type="submission" date="2016-10" db="EMBL/GenBank/DDBJ databases">
        <authorList>
            <person name="Varghese N."/>
            <person name="Submissions S."/>
        </authorList>
    </citation>
    <scope>NUCLEOTIDE SEQUENCE [LARGE SCALE GENOMIC DNA]</scope>
    <source>
        <strain evidence="4">GAS369</strain>
    </source>
</reference>
<feature type="domain" description="Isochorismatase-like" evidence="2">
    <location>
        <begin position="9"/>
        <end position="184"/>
    </location>
</feature>
<evidence type="ECO:0000313" key="3">
    <source>
        <dbReference type="EMBL" id="SDS04499.1"/>
    </source>
</evidence>